<keyword evidence="3" id="KW-1185">Reference proteome</keyword>
<dbReference type="Proteomes" id="UP000306272">
    <property type="component" value="Unassembled WGS sequence"/>
</dbReference>
<evidence type="ECO:0000256" key="1">
    <source>
        <dbReference type="SAM" id="MobiDB-lite"/>
    </source>
</evidence>
<feature type="compositionally biased region" description="Basic and acidic residues" evidence="1">
    <location>
        <begin position="1"/>
        <end position="11"/>
    </location>
</feature>
<dbReference type="EMBL" id="VDDB01000004">
    <property type="protein sequence ID" value="TNB99141.1"/>
    <property type="molecule type" value="Genomic_DNA"/>
</dbReference>
<protein>
    <submittedName>
        <fullName evidence="2">Uncharacterized protein</fullName>
    </submittedName>
</protein>
<organism evidence="2 3">
    <name type="scientific">Pseudomonas jessenii</name>
    <dbReference type="NCBI Taxonomy" id="77298"/>
    <lineage>
        <taxon>Bacteria</taxon>
        <taxon>Pseudomonadati</taxon>
        <taxon>Pseudomonadota</taxon>
        <taxon>Gammaproteobacteria</taxon>
        <taxon>Pseudomonadales</taxon>
        <taxon>Pseudomonadaceae</taxon>
        <taxon>Pseudomonas</taxon>
    </lineage>
</organism>
<sequence length="87" mass="9145">MAHRLLEEESSAKSASELYTTVEPSDLSVARELAPAGARSGPSLDVQKRGLLRSPAGASSLATKAVQPIHQRLAGIIHTNPLAFARS</sequence>
<feature type="region of interest" description="Disordered" evidence="1">
    <location>
        <begin position="1"/>
        <end position="21"/>
    </location>
</feature>
<proteinExistence type="predicted"/>
<comment type="caution">
    <text evidence="2">The sequence shown here is derived from an EMBL/GenBank/DDBJ whole genome shotgun (WGS) entry which is preliminary data.</text>
</comment>
<evidence type="ECO:0000313" key="2">
    <source>
        <dbReference type="EMBL" id="TNB99141.1"/>
    </source>
</evidence>
<name>A0A5C4L275_PSEJE</name>
<dbReference type="AlphaFoldDB" id="A0A5C4L275"/>
<evidence type="ECO:0000313" key="3">
    <source>
        <dbReference type="Proteomes" id="UP000306272"/>
    </source>
</evidence>
<reference evidence="2" key="1">
    <citation type="submission" date="2019-06" db="EMBL/GenBank/DDBJ databases">
        <title>Pseudomonas-derived Butenolides : (Bio)synthesis of Styrolides.</title>
        <authorList>
            <person name="Klapper M."/>
            <person name="Chowdhury S."/>
            <person name="Stallforth P."/>
        </authorList>
    </citation>
    <scope>NUCLEOTIDE SEQUENCE [LARGE SCALE GENOMIC DNA]</scope>
    <source>
        <strain evidence="2">EC-S101</strain>
    </source>
</reference>
<gene>
    <name evidence="2" type="ORF">FHG55_04030</name>
</gene>
<accession>A0A5C4L275</accession>